<dbReference type="RefSeq" id="WP_020582463.1">
    <property type="nucleotide sequence ID" value="NZ_JOJP01000001.1"/>
</dbReference>
<feature type="domain" description="GFO/IDH/MocA-like oxidoreductase" evidence="2">
    <location>
        <begin position="153"/>
        <end position="223"/>
    </location>
</feature>
<dbReference type="Pfam" id="PF01408">
    <property type="entry name" value="GFO_IDH_MocA"/>
    <property type="match status" value="1"/>
</dbReference>
<evidence type="ECO:0000313" key="3">
    <source>
        <dbReference type="EMBL" id="KEI73425.1"/>
    </source>
</evidence>
<dbReference type="AlphaFoldDB" id="A0A081KGZ9"/>
<organism evidence="3 4">
    <name type="scientific">Endozoicomonas elysicola</name>
    <dbReference type="NCBI Taxonomy" id="305900"/>
    <lineage>
        <taxon>Bacteria</taxon>
        <taxon>Pseudomonadati</taxon>
        <taxon>Pseudomonadota</taxon>
        <taxon>Gammaproteobacteria</taxon>
        <taxon>Oceanospirillales</taxon>
        <taxon>Endozoicomonadaceae</taxon>
        <taxon>Endozoicomonas</taxon>
    </lineage>
</organism>
<gene>
    <name evidence="3" type="ORF">GV64_24270</name>
</gene>
<feature type="domain" description="Gfo/Idh/MocA-like oxidoreductase N-terminal" evidence="1">
    <location>
        <begin position="2"/>
        <end position="118"/>
    </location>
</feature>
<evidence type="ECO:0000259" key="1">
    <source>
        <dbReference type="Pfam" id="PF01408"/>
    </source>
</evidence>
<evidence type="ECO:0000259" key="2">
    <source>
        <dbReference type="Pfam" id="PF22725"/>
    </source>
</evidence>
<dbReference type="PANTHER" id="PTHR43377:SF1">
    <property type="entry name" value="BILIVERDIN REDUCTASE A"/>
    <property type="match status" value="1"/>
</dbReference>
<name>A0A081KGZ9_9GAMM</name>
<dbReference type="STRING" id="305900.GV64_24270"/>
<dbReference type="InterPro" id="IPR055170">
    <property type="entry name" value="GFO_IDH_MocA-like_dom"/>
</dbReference>
<dbReference type="SUPFAM" id="SSF55347">
    <property type="entry name" value="Glyceraldehyde-3-phosphate dehydrogenase-like, C-terminal domain"/>
    <property type="match status" value="1"/>
</dbReference>
<dbReference type="Gene3D" id="3.30.360.10">
    <property type="entry name" value="Dihydrodipicolinate Reductase, domain 2"/>
    <property type="match status" value="1"/>
</dbReference>
<protein>
    <submittedName>
        <fullName evidence="3">UDP-N-acetyl-D-glucosamine dehydrogenase</fullName>
    </submittedName>
</protein>
<proteinExistence type="predicted"/>
<dbReference type="InterPro" id="IPR000683">
    <property type="entry name" value="Gfo/Idh/MocA-like_OxRdtase_N"/>
</dbReference>
<keyword evidence="4" id="KW-1185">Reference proteome</keyword>
<sequence length="314" mass="34518">MLRTAVIGAGYLGRFHAEKYARLASSHLVGVADINEICGQRVASDCNTHYFRDYRDLIGQVDAVSVVVPTVMHHTIARDFLKAGVHVLVEKPIASNLSQAEEMIRLAREKQLILQVGFLERYNAALGSVSDKVKQPRFIESHRLASFKPRSMDINVIMDLMIHDLDIILNIVDSPLIGIAANGSAVLSDTIDIAQARLSFACGCVANVTASRISQKSKRKMRIFQKSSCICVDFQELKVSHFFKGEGEQHPGIPVIECNEQSYQGNDALKLEIEDFLQSVEASNPPRVSGEDGRNALNAANQISEIIAETGVSL</sequence>
<dbReference type="InterPro" id="IPR036291">
    <property type="entry name" value="NAD(P)-bd_dom_sf"/>
</dbReference>
<dbReference type="eggNOG" id="COG0673">
    <property type="taxonomic scope" value="Bacteria"/>
</dbReference>
<dbReference type="PANTHER" id="PTHR43377">
    <property type="entry name" value="BILIVERDIN REDUCTASE A"/>
    <property type="match status" value="1"/>
</dbReference>
<dbReference type="Gene3D" id="3.40.50.720">
    <property type="entry name" value="NAD(P)-binding Rossmann-like Domain"/>
    <property type="match status" value="1"/>
</dbReference>
<dbReference type="GO" id="GO:0000166">
    <property type="term" value="F:nucleotide binding"/>
    <property type="evidence" value="ECO:0007669"/>
    <property type="project" value="InterPro"/>
</dbReference>
<reference evidence="3 4" key="1">
    <citation type="submission" date="2014-06" db="EMBL/GenBank/DDBJ databases">
        <title>Whole Genome Sequences of Three Symbiotic Endozoicomonas Bacteria.</title>
        <authorList>
            <person name="Neave M.J."/>
            <person name="Apprill A."/>
            <person name="Voolstra C.R."/>
        </authorList>
    </citation>
    <scope>NUCLEOTIDE SEQUENCE [LARGE SCALE GENOMIC DNA]</scope>
    <source>
        <strain evidence="3 4">DSM 22380</strain>
    </source>
</reference>
<comment type="caution">
    <text evidence="3">The sequence shown here is derived from an EMBL/GenBank/DDBJ whole genome shotgun (WGS) entry which is preliminary data.</text>
</comment>
<dbReference type="SUPFAM" id="SSF51735">
    <property type="entry name" value="NAD(P)-binding Rossmann-fold domains"/>
    <property type="match status" value="1"/>
</dbReference>
<evidence type="ECO:0000313" key="4">
    <source>
        <dbReference type="Proteomes" id="UP000027997"/>
    </source>
</evidence>
<dbReference type="EMBL" id="JOJP01000001">
    <property type="protein sequence ID" value="KEI73425.1"/>
    <property type="molecule type" value="Genomic_DNA"/>
</dbReference>
<dbReference type="InterPro" id="IPR051450">
    <property type="entry name" value="Gfo/Idh/MocA_Oxidoreductases"/>
</dbReference>
<accession>A0A081KGZ9</accession>
<dbReference type="Pfam" id="PF22725">
    <property type="entry name" value="GFO_IDH_MocA_C3"/>
    <property type="match status" value="1"/>
</dbReference>
<dbReference type="Proteomes" id="UP000027997">
    <property type="component" value="Unassembled WGS sequence"/>
</dbReference>